<dbReference type="GO" id="GO:0005432">
    <property type="term" value="F:calcium:sodium antiporter activity"/>
    <property type="evidence" value="ECO:0007669"/>
    <property type="project" value="TreeGrafter"/>
</dbReference>
<dbReference type="GO" id="GO:0098703">
    <property type="term" value="P:calcium ion import across plasma membrane"/>
    <property type="evidence" value="ECO:0007669"/>
    <property type="project" value="TreeGrafter"/>
</dbReference>
<protein>
    <submittedName>
        <fullName evidence="9">Calx-beta domain-containing protein</fullName>
    </submittedName>
</protein>
<evidence type="ECO:0000256" key="5">
    <source>
        <dbReference type="SAM" id="MobiDB-lite"/>
    </source>
</evidence>
<feature type="compositionally biased region" description="Basic and acidic residues" evidence="5">
    <location>
        <begin position="232"/>
        <end position="246"/>
    </location>
</feature>
<dbReference type="WBParaSite" id="jg19789">
    <property type="protein sequence ID" value="jg19789"/>
    <property type="gene ID" value="jg19789"/>
</dbReference>
<organism evidence="8 9">
    <name type="scientific">Ditylenchus dipsaci</name>
    <dbReference type="NCBI Taxonomy" id="166011"/>
    <lineage>
        <taxon>Eukaryota</taxon>
        <taxon>Metazoa</taxon>
        <taxon>Ecdysozoa</taxon>
        <taxon>Nematoda</taxon>
        <taxon>Chromadorea</taxon>
        <taxon>Rhabditida</taxon>
        <taxon>Tylenchina</taxon>
        <taxon>Tylenchomorpha</taxon>
        <taxon>Sphaerularioidea</taxon>
        <taxon>Anguinidae</taxon>
        <taxon>Anguininae</taxon>
        <taxon>Ditylenchus</taxon>
    </lineage>
</organism>
<dbReference type="Pfam" id="PF03160">
    <property type="entry name" value="Calx-beta"/>
    <property type="match status" value="1"/>
</dbReference>
<dbReference type="Proteomes" id="UP000887574">
    <property type="component" value="Unplaced"/>
</dbReference>
<keyword evidence="1" id="KW-0732">Signal</keyword>
<dbReference type="InterPro" id="IPR038081">
    <property type="entry name" value="CalX-like_sf"/>
</dbReference>
<evidence type="ECO:0000256" key="2">
    <source>
        <dbReference type="ARBA" id="ARBA00022737"/>
    </source>
</evidence>
<feature type="domain" description="Calx-beta" evidence="7">
    <location>
        <begin position="106"/>
        <end position="197"/>
    </location>
</feature>
<feature type="transmembrane region" description="Helical" evidence="6">
    <location>
        <begin position="12"/>
        <end position="35"/>
    </location>
</feature>
<evidence type="ECO:0000313" key="8">
    <source>
        <dbReference type="Proteomes" id="UP000887574"/>
    </source>
</evidence>
<feature type="region of interest" description="Disordered" evidence="5">
    <location>
        <begin position="219"/>
        <end position="246"/>
    </location>
</feature>
<dbReference type="InterPro" id="IPR051171">
    <property type="entry name" value="CaCA"/>
</dbReference>
<keyword evidence="3" id="KW-0106">Calcium</keyword>
<dbReference type="PANTHER" id="PTHR11878">
    <property type="entry name" value="SODIUM/CALCIUM EXCHANGER"/>
    <property type="match status" value="1"/>
</dbReference>
<name>A0A915DGX9_9BILA</name>
<keyword evidence="6" id="KW-0812">Transmembrane</keyword>
<dbReference type="GO" id="GO:0030424">
    <property type="term" value="C:axon"/>
    <property type="evidence" value="ECO:0007669"/>
    <property type="project" value="TreeGrafter"/>
</dbReference>
<dbReference type="PANTHER" id="PTHR11878:SF65">
    <property type="entry name" value="NA_CA-EXCHANGE PROTEIN, ISOFORM G"/>
    <property type="match status" value="1"/>
</dbReference>
<evidence type="ECO:0000256" key="6">
    <source>
        <dbReference type="SAM" id="Phobius"/>
    </source>
</evidence>
<dbReference type="InterPro" id="IPR003644">
    <property type="entry name" value="Calx_beta"/>
</dbReference>
<evidence type="ECO:0000256" key="1">
    <source>
        <dbReference type="ARBA" id="ARBA00022729"/>
    </source>
</evidence>
<proteinExistence type="predicted"/>
<dbReference type="GO" id="GO:0042383">
    <property type="term" value="C:sarcolemma"/>
    <property type="evidence" value="ECO:0007669"/>
    <property type="project" value="TreeGrafter"/>
</dbReference>
<keyword evidence="2" id="KW-0677">Repeat</keyword>
<reference evidence="9" key="1">
    <citation type="submission" date="2022-11" db="UniProtKB">
        <authorList>
            <consortium name="WormBaseParasite"/>
        </authorList>
    </citation>
    <scope>IDENTIFICATION</scope>
</reference>
<evidence type="ECO:0000313" key="9">
    <source>
        <dbReference type="WBParaSite" id="jg19789"/>
    </source>
</evidence>
<keyword evidence="6" id="KW-1133">Transmembrane helix</keyword>
<sequence>MHKRSRHAKIHAESFSILPITLCWKMLAHLMWWLAEMETRWYPNLLPRRQHQKISIEIVDDDVFEEDEHFYLHLTNLRVRNKDGLILDPSRLGGVPVAMLEMPTAATIMILDDDHAGVFSFEHDHYQIVENCGHLNLRIQRTSGVRGQVTVPYRTYDGTATGGKHYEMKEGEVLFDDNKLIDTEQYERSDFFYVELLPPIWSKKMSDLSKVQERFHRRMERKRASSLTPLQSDEHHISSGSKEKHLSVRRMTEALNSVGETEENPLNLTADQLEVAELGKPRLGEFRKVQITIKESKEFQVKNLFKKMLVSYNTSSF</sequence>
<evidence type="ECO:0000256" key="4">
    <source>
        <dbReference type="ARBA" id="ARBA00023065"/>
    </source>
</evidence>
<dbReference type="GO" id="GO:0007154">
    <property type="term" value="P:cell communication"/>
    <property type="evidence" value="ECO:0007669"/>
    <property type="project" value="InterPro"/>
</dbReference>
<keyword evidence="6" id="KW-0472">Membrane</keyword>
<keyword evidence="8" id="KW-1185">Reference proteome</keyword>
<dbReference type="Gene3D" id="2.60.40.2030">
    <property type="match status" value="2"/>
</dbReference>
<evidence type="ECO:0000259" key="7">
    <source>
        <dbReference type="SMART" id="SM00237"/>
    </source>
</evidence>
<dbReference type="GO" id="GO:0098794">
    <property type="term" value="C:postsynapse"/>
    <property type="evidence" value="ECO:0007669"/>
    <property type="project" value="TreeGrafter"/>
</dbReference>
<dbReference type="SUPFAM" id="SSF141072">
    <property type="entry name" value="CalX-like"/>
    <property type="match status" value="2"/>
</dbReference>
<evidence type="ECO:0000256" key="3">
    <source>
        <dbReference type="ARBA" id="ARBA00022837"/>
    </source>
</evidence>
<dbReference type="SMART" id="SM00237">
    <property type="entry name" value="Calx_beta"/>
    <property type="match status" value="1"/>
</dbReference>
<keyword evidence="4" id="KW-0813">Transport</keyword>
<dbReference type="AlphaFoldDB" id="A0A915DGX9"/>
<keyword evidence="4" id="KW-0406">Ion transport</keyword>
<accession>A0A915DGX9</accession>